<dbReference type="GO" id="GO:0004553">
    <property type="term" value="F:hydrolase activity, hydrolyzing O-glycosyl compounds"/>
    <property type="evidence" value="ECO:0007669"/>
    <property type="project" value="UniProtKB-ARBA"/>
</dbReference>
<dbReference type="PROSITE" id="PS51257">
    <property type="entry name" value="PROKAR_LIPOPROTEIN"/>
    <property type="match status" value="1"/>
</dbReference>
<accession>A0A1N6H4C7</accession>
<evidence type="ECO:0000259" key="3">
    <source>
        <dbReference type="Pfam" id="PF07635"/>
    </source>
</evidence>
<dbReference type="OrthoDB" id="1450284at2"/>
<proteinExistence type="predicted"/>
<organism evidence="4 5">
    <name type="scientific">Algoriphagus halophilus</name>
    <dbReference type="NCBI Taxonomy" id="226505"/>
    <lineage>
        <taxon>Bacteria</taxon>
        <taxon>Pseudomonadati</taxon>
        <taxon>Bacteroidota</taxon>
        <taxon>Cytophagia</taxon>
        <taxon>Cytophagales</taxon>
        <taxon>Cyclobacteriaceae</taxon>
        <taxon>Algoriphagus</taxon>
    </lineage>
</organism>
<dbReference type="PANTHER" id="PTHR35889:SF3">
    <property type="entry name" value="F-BOX DOMAIN-CONTAINING PROTEIN"/>
    <property type="match status" value="1"/>
</dbReference>
<dbReference type="InterPro" id="IPR001589">
    <property type="entry name" value="Actinin_actin-bd_CS"/>
</dbReference>
<dbReference type="InterPro" id="IPR022655">
    <property type="entry name" value="DUF1553"/>
</dbReference>
<dbReference type="RefSeq" id="WP_074226331.1">
    <property type="nucleotide sequence ID" value="NZ_FSRC01000003.1"/>
</dbReference>
<dbReference type="InterPro" id="IPR011429">
    <property type="entry name" value="Cyt_c_Planctomycete-type"/>
</dbReference>
<dbReference type="InterPro" id="IPR011444">
    <property type="entry name" value="DUF1549"/>
</dbReference>
<feature type="domain" description="DUF1553" evidence="2">
    <location>
        <begin position="761"/>
        <end position="1012"/>
    </location>
</feature>
<dbReference type="InterPro" id="IPR013320">
    <property type="entry name" value="ConA-like_dom_sf"/>
</dbReference>
<dbReference type="AlphaFoldDB" id="A0A1N6H4C7"/>
<dbReference type="PROSITE" id="PS00019">
    <property type="entry name" value="ACTININ_1"/>
    <property type="match status" value="1"/>
</dbReference>
<dbReference type="SUPFAM" id="SSF49899">
    <property type="entry name" value="Concanavalin A-like lectins/glucanases"/>
    <property type="match status" value="1"/>
</dbReference>
<sequence length="1068" mass="120648">MNLKILSLFLTLILFYSCTPDLPEEVQVAFDELPETLDFNIHVKPILSDKCFACHGPDLAAQKAGLSLHTPEMAFVDLPNSPGKKAITPGNLRKSELFHRIISEDDEFKMPSLESNLTLSAKEKAILIKWIEDGAVYKEHWAFIKPEKHSPPSVKNENWVKNPIDQFVLYKLEEEGITPSPEADKETLLRRLSLDLIGLPPSKSEIETFLADNSENAYQKQVERLLESDHYGEKMAFHWMDIARFADTHGYTVDRYRDASPYRDWVINAFNSNLPYDQFITDQLAGDLLPNPTKDQLIATAFNRIHPQNMEGGIVEEEFRVEYVVDRTSTMAQAFLALTVGCARCHDHKYDPITQKNFYELSSFFNKVDEAGQISWDDAMPVPTMLLTDDKKDQMLDYLQSLQKKEEESLEEVIEAEEKAFTNWLNSKAYQKDATREFPASQIAYYSFESSIQNKLNPAQKGSMESSEVKNQPPNYVDGVRGKGIKLNGDMWLELGGPGAFSKSEPFSVSIWVNIPKSLTTGAIFHSGSGAVLYNWRGYHLSLKDNKLEVLMAHSAPYNAITKLSESDIPRDEWINLTLTYDGSAKAKGLHVYLNGKPFSTITTHDNLYKDILLAGNQPGLQVGAVWRGKGIKGAIADEVSIYDQELSQPEILQIYNRDQYKALLSKNPENLSSDEKAQLKSFYLNNHSIPYQAKLKSLIAFRKAYADSVENIPEMMIMQDMEEPRPTYILTRGEYNNHGEEVFPNTPESVLPMPENLPKNRLGLAKWTTSPENPLTARVAVNRFWQNYFGRGLVATSADFGNQGQLPSHPELLDWLANKFLESGWDVKAMQRLIVTSATYRQASIMSKELEEKDPDNVLLARGPSVRLPGELIRDNALFASGLLNPKIGGKSVYPYQPEGLWRVNSATYVQDKGENLYRRSLYTVWKRSVHNPTLSMFDAPDHSESISKRQETNTPLQALALLNDPTFLEASKVLGEQMAGYSKISEAIQDTFQKLTGRKPLPTELEILLELRESEFQKFTEDKEKLKGWLSAGEYEINTKLDPTQVAANAVVASVIINSDAAITKR</sequence>
<dbReference type="InterPro" id="IPR036909">
    <property type="entry name" value="Cyt_c-like_dom_sf"/>
</dbReference>
<evidence type="ECO:0000259" key="2">
    <source>
        <dbReference type="Pfam" id="PF07587"/>
    </source>
</evidence>
<dbReference type="GO" id="GO:0020037">
    <property type="term" value="F:heme binding"/>
    <property type="evidence" value="ECO:0007669"/>
    <property type="project" value="InterPro"/>
</dbReference>
<name>A0A1N6H4C7_9BACT</name>
<dbReference type="STRING" id="226505.SAMN05444394_3547"/>
<dbReference type="EMBL" id="FSRC01000003">
    <property type="protein sequence ID" value="SIO14661.1"/>
    <property type="molecule type" value="Genomic_DNA"/>
</dbReference>
<dbReference type="Proteomes" id="UP000185221">
    <property type="component" value="Unassembled WGS sequence"/>
</dbReference>
<dbReference type="Pfam" id="PF07583">
    <property type="entry name" value="PSCyt2"/>
    <property type="match status" value="1"/>
</dbReference>
<evidence type="ECO:0000313" key="4">
    <source>
        <dbReference type="EMBL" id="SIO14661.1"/>
    </source>
</evidence>
<dbReference type="Gene3D" id="2.60.120.200">
    <property type="match status" value="1"/>
</dbReference>
<dbReference type="GO" id="GO:0005975">
    <property type="term" value="P:carbohydrate metabolic process"/>
    <property type="evidence" value="ECO:0007669"/>
    <property type="project" value="UniProtKB-ARBA"/>
</dbReference>
<dbReference type="Pfam" id="PF13385">
    <property type="entry name" value="Laminin_G_3"/>
    <property type="match status" value="1"/>
</dbReference>
<dbReference type="SUPFAM" id="SSF46626">
    <property type="entry name" value="Cytochrome c"/>
    <property type="match status" value="1"/>
</dbReference>
<dbReference type="Pfam" id="PF07635">
    <property type="entry name" value="PSCyt1"/>
    <property type="match status" value="1"/>
</dbReference>
<feature type="domain" description="DUF1549" evidence="1">
    <location>
        <begin position="163"/>
        <end position="369"/>
    </location>
</feature>
<dbReference type="GO" id="GO:0009055">
    <property type="term" value="F:electron transfer activity"/>
    <property type="evidence" value="ECO:0007669"/>
    <property type="project" value="InterPro"/>
</dbReference>
<evidence type="ECO:0000313" key="5">
    <source>
        <dbReference type="Proteomes" id="UP000185221"/>
    </source>
</evidence>
<gene>
    <name evidence="4" type="ORF">SAMN05444394_3547</name>
</gene>
<keyword evidence="5" id="KW-1185">Reference proteome</keyword>
<dbReference type="PANTHER" id="PTHR35889">
    <property type="entry name" value="CYCLOINULO-OLIGOSACCHARIDE FRUCTANOTRANSFERASE-RELATED"/>
    <property type="match status" value="1"/>
</dbReference>
<reference evidence="5" key="1">
    <citation type="submission" date="2016-11" db="EMBL/GenBank/DDBJ databases">
        <authorList>
            <person name="Varghese N."/>
            <person name="Submissions S."/>
        </authorList>
    </citation>
    <scope>NUCLEOTIDE SEQUENCE [LARGE SCALE GENOMIC DNA]</scope>
    <source>
        <strain evidence="5">DSM 15292</strain>
    </source>
</reference>
<dbReference type="Pfam" id="PF07587">
    <property type="entry name" value="PSD1"/>
    <property type="match status" value="1"/>
</dbReference>
<protein>
    <submittedName>
        <fullName evidence="4">Planctomycete cytochrome C</fullName>
    </submittedName>
</protein>
<feature type="domain" description="Cytochrome C Planctomycete-type" evidence="3">
    <location>
        <begin position="51"/>
        <end position="111"/>
    </location>
</feature>
<evidence type="ECO:0000259" key="1">
    <source>
        <dbReference type="Pfam" id="PF07583"/>
    </source>
</evidence>